<reference evidence="1 2" key="1">
    <citation type="submission" date="2024-04" db="EMBL/GenBank/DDBJ databases">
        <title>Phyllosticta paracitricarpa is synonymous to the EU quarantine fungus P. citricarpa based on phylogenomic analyses.</title>
        <authorList>
            <consortium name="Lawrence Berkeley National Laboratory"/>
            <person name="Van ingen-buijs V.A."/>
            <person name="Van westerhoven A.C."/>
            <person name="Haridas S."/>
            <person name="Skiadas P."/>
            <person name="Martin F."/>
            <person name="Groenewald J.Z."/>
            <person name="Crous P.W."/>
            <person name="Seidl M.F."/>
        </authorList>
    </citation>
    <scope>NUCLEOTIDE SEQUENCE [LARGE SCALE GENOMIC DNA]</scope>
    <source>
        <strain evidence="1 2">CPC 17464</strain>
    </source>
</reference>
<evidence type="ECO:0000313" key="2">
    <source>
        <dbReference type="Proteomes" id="UP001360953"/>
    </source>
</evidence>
<dbReference type="EMBL" id="JBBPEH010000011">
    <property type="protein sequence ID" value="KAK7532410.1"/>
    <property type="molecule type" value="Genomic_DNA"/>
</dbReference>
<accession>A0ABR1LEZ1</accession>
<protein>
    <submittedName>
        <fullName evidence="1">Uncharacterized protein</fullName>
    </submittedName>
</protein>
<gene>
    <name evidence="1" type="ORF">J3D65DRAFT_636738</name>
</gene>
<organism evidence="1 2">
    <name type="scientific">Phyllosticta citribraziliensis</name>
    <dbReference type="NCBI Taxonomy" id="989973"/>
    <lineage>
        <taxon>Eukaryota</taxon>
        <taxon>Fungi</taxon>
        <taxon>Dikarya</taxon>
        <taxon>Ascomycota</taxon>
        <taxon>Pezizomycotina</taxon>
        <taxon>Dothideomycetes</taxon>
        <taxon>Dothideomycetes incertae sedis</taxon>
        <taxon>Botryosphaeriales</taxon>
        <taxon>Phyllostictaceae</taxon>
        <taxon>Phyllosticta</taxon>
    </lineage>
</organism>
<proteinExistence type="predicted"/>
<name>A0ABR1LEZ1_9PEZI</name>
<keyword evidence="2" id="KW-1185">Reference proteome</keyword>
<dbReference type="Proteomes" id="UP001360953">
    <property type="component" value="Unassembled WGS sequence"/>
</dbReference>
<dbReference type="RefSeq" id="XP_066652078.1">
    <property type="nucleotide sequence ID" value="XM_066801431.1"/>
</dbReference>
<dbReference type="GeneID" id="92034337"/>
<comment type="caution">
    <text evidence="1">The sequence shown here is derived from an EMBL/GenBank/DDBJ whole genome shotgun (WGS) entry which is preliminary data.</text>
</comment>
<sequence>MDSHLFLFFTRWSPLPTAPTAPLPASSAGNLQIAAAAVGRLLTRRFSLTKFFSFFPFCFLTPSLCMRTYIPQTPPLPSLSFPSYPRPPSCASTSPRLSGVSFRSSPYHLTYPQQFAYCLPACLHRVQPLIWPALPCCFVCARMLVCIMPSRGAGQG</sequence>
<evidence type="ECO:0000313" key="1">
    <source>
        <dbReference type="EMBL" id="KAK7532410.1"/>
    </source>
</evidence>